<feature type="region of interest" description="Disordered" evidence="1">
    <location>
        <begin position="1"/>
        <end position="101"/>
    </location>
</feature>
<proteinExistence type="predicted"/>
<evidence type="ECO:0000313" key="3">
    <source>
        <dbReference type="Proteomes" id="UP000030689"/>
    </source>
</evidence>
<dbReference type="PANTHER" id="PTHR33738:SF23">
    <property type="entry name" value="PLANT_PROTEIN"/>
    <property type="match status" value="1"/>
</dbReference>
<dbReference type="OrthoDB" id="1423981at2759"/>
<evidence type="ECO:0000313" key="2">
    <source>
        <dbReference type="EMBL" id="ESQ52678.1"/>
    </source>
</evidence>
<feature type="compositionally biased region" description="Polar residues" evidence="1">
    <location>
        <begin position="89"/>
        <end position="101"/>
    </location>
</feature>
<organism evidence="2 3">
    <name type="scientific">Eutrema salsugineum</name>
    <name type="common">Saltwater cress</name>
    <name type="synonym">Sisymbrium salsugineum</name>
    <dbReference type="NCBI Taxonomy" id="72664"/>
    <lineage>
        <taxon>Eukaryota</taxon>
        <taxon>Viridiplantae</taxon>
        <taxon>Streptophyta</taxon>
        <taxon>Embryophyta</taxon>
        <taxon>Tracheophyta</taxon>
        <taxon>Spermatophyta</taxon>
        <taxon>Magnoliopsida</taxon>
        <taxon>eudicotyledons</taxon>
        <taxon>Gunneridae</taxon>
        <taxon>Pentapetalae</taxon>
        <taxon>rosids</taxon>
        <taxon>malvids</taxon>
        <taxon>Brassicales</taxon>
        <taxon>Brassicaceae</taxon>
        <taxon>Eutremeae</taxon>
        <taxon>Eutrema</taxon>
    </lineage>
</organism>
<gene>
    <name evidence="2" type="ORF">EUTSA_v10017636mg</name>
</gene>
<dbReference type="KEGG" id="eus:EUTSA_v10017636mg"/>
<protein>
    <submittedName>
        <fullName evidence="2">Uncharacterized protein</fullName>
    </submittedName>
</protein>
<dbReference type="Gramene" id="ESQ52678">
    <property type="protein sequence ID" value="ESQ52678"/>
    <property type="gene ID" value="EUTSA_v10017636mg"/>
</dbReference>
<dbReference type="Proteomes" id="UP000030689">
    <property type="component" value="Unassembled WGS sequence"/>
</dbReference>
<name>V4MJA9_EUTSA</name>
<evidence type="ECO:0000256" key="1">
    <source>
        <dbReference type="SAM" id="MobiDB-lite"/>
    </source>
</evidence>
<keyword evidence="3" id="KW-1185">Reference proteome</keyword>
<feature type="compositionally biased region" description="Low complexity" evidence="1">
    <location>
        <begin position="7"/>
        <end position="18"/>
    </location>
</feature>
<dbReference type="EMBL" id="KI517385">
    <property type="protein sequence ID" value="ESQ52678.1"/>
    <property type="molecule type" value="Genomic_DNA"/>
</dbReference>
<dbReference type="AlphaFoldDB" id="V4MJA9"/>
<accession>V4MJA9</accession>
<sequence>MDKKKSVSGSSASSSSSSLDHLFGPRVSSSSSSSSTTGLFQSIFPPPSMGTQADLANRNGAAKYQRPNLGIPNERGERRKYKERKVYQNEETQPPCNLSSSIYYGGQENYSSSAPPQSTTNLDDVGFLNYQKIIVLHMDKNTSTRIRFPSDKQSYITKHLNCTLPYM</sequence>
<dbReference type="PANTHER" id="PTHR33738">
    <property type="entry name" value="EMB|CAB82975.1"/>
    <property type="match status" value="1"/>
</dbReference>
<dbReference type="OMA" id="HMDKNTS"/>
<reference evidence="2 3" key="1">
    <citation type="journal article" date="2013" name="Front. Plant Sci.">
        <title>The Reference Genome of the Halophytic Plant Eutrema salsugineum.</title>
        <authorList>
            <person name="Yang R."/>
            <person name="Jarvis D.E."/>
            <person name="Chen H."/>
            <person name="Beilstein M.A."/>
            <person name="Grimwood J."/>
            <person name="Jenkins J."/>
            <person name="Shu S."/>
            <person name="Prochnik S."/>
            <person name="Xin M."/>
            <person name="Ma C."/>
            <person name="Schmutz J."/>
            <person name="Wing R.A."/>
            <person name="Mitchell-Olds T."/>
            <person name="Schumaker K.S."/>
            <person name="Wang X."/>
        </authorList>
    </citation>
    <scope>NUCLEOTIDE SEQUENCE [LARGE SCALE GENOMIC DNA]</scope>
</reference>